<dbReference type="OrthoDB" id="5574348at2"/>
<keyword evidence="2" id="KW-0732">Signal</keyword>
<dbReference type="InterPro" id="IPR019734">
    <property type="entry name" value="TPR_rpt"/>
</dbReference>
<dbReference type="SUPFAM" id="SSF48452">
    <property type="entry name" value="TPR-like"/>
    <property type="match status" value="1"/>
</dbReference>
<keyword evidence="1" id="KW-0802">TPR repeat</keyword>
<feature type="repeat" description="TPR" evidence="1">
    <location>
        <begin position="97"/>
        <end position="130"/>
    </location>
</feature>
<dbReference type="PROSITE" id="PS50005">
    <property type="entry name" value="TPR"/>
    <property type="match status" value="1"/>
</dbReference>
<dbReference type="EMBL" id="RPOK01000004">
    <property type="protein sequence ID" value="RPJ65954.1"/>
    <property type="molecule type" value="Genomic_DNA"/>
</dbReference>
<dbReference type="Proteomes" id="UP000275281">
    <property type="component" value="Unassembled WGS sequence"/>
</dbReference>
<comment type="caution">
    <text evidence="3">The sequence shown here is derived from an EMBL/GenBank/DDBJ whole genome shotgun (WGS) entry which is preliminary data.</text>
</comment>
<dbReference type="SUPFAM" id="SSF81901">
    <property type="entry name" value="HCP-like"/>
    <property type="match status" value="1"/>
</dbReference>
<organism evidence="3 4">
    <name type="scientific">Alteromonas sediminis</name>
    <dbReference type="NCBI Taxonomy" id="2259342"/>
    <lineage>
        <taxon>Bacteria</taxon>
        <taxon>Pseudomonadati</taxon>
        <taxon>Pseudomonadota</taxon>
        <taxon>Gammaproteobacteria</taxon>
        <taxon>Alteromonadales</taxon>
        <taxon>Alteromonadaceae</taxon>
        <taxon>Alteromonas/Salinimonas group</taxon>
        <taxon>Alteromonas</taxon>
    </lineage>
</organism>
<reference evidence="3 4" key="1">
    <citation type="submission" date="2018-11" db="EMBL/GenBank/DDBJ databases">
        <authorList>
            <person name="Ye M.-Q."/>
            <person name="Du Z.-J."/>
        </authorList>
    </citation>
    <scope>NUCLEOTIDE SEQUENCE [LARGE SCALE GENOMIC DNA]</scope>
    <source>
        <strain evidence="3 4">U0105</strain>
    </source>
</reference>
<dbReference type="AlphaFoldDB" id="A0A3N5Z644"/>
<dbReference type="Pfam" id="PF12895">
    <property type="entry name" value="ANAPC3"/>
    <property type="match status" value="1"/>
</dbReference>
<gene>
    <name evidence="3" type="ORF">DRW07_14190</name>
</gene>
<protein>
    <submittedName>
        <fullName evidence="3">Uncharacterized protein</fullName>
    </submittedName>
</protein>
<evidence type="ECO:0000313" key="4">
    <source>
        <dbReference type="Proteomes" id="UP000275281"/>
    </source>
</evidence>
<dbReference type="Gene3D" id="1.25.40.10">
    <property type="entry name" value="Tetratricopeptide repeat domain"/>
    <property type="match status" value="2"/>
</dbReference>
<keyword evidence="4" id="KW-1185">Reference proteome</keyword>
<proteinExistence type="predicted"/>
<dbReference type="Pfam" id="PF13432">
    <property type="entry name" value="TPR_16"/>
    <property type="match status" value="1"/>
</dbReference>
<dbReference type="InterPro" id="IPR011990">
    <property type="entry name" value="TPR-like_helical_dom_sf"/>
</dbReference>
<sequence length="438" mass="49933">MVKKTMRLTTLSALFFSVLLTTSAKVSVLTLAVVLPVDATAQEAERKTRRVPTLRSRVYEQFSRAQAAADEDNVAGALQILDEVKDKSSSMNSYELAMMYNFYGFIYYGNEQFDKAIESFKLVVEQAPIPETFEQTTLFSLAQLYMMRGEFNLAVEALDRWEALSTGTIPPRNRIIKAQAYYQNKQYEEAINLIEGAIADHEAEGYQVDESWLILQRAVYYELKQPEKVKDVLVKMVKMFNEPKYWIQLAGMYGELEEERKQLAIMEAAYQQGFIETSSDTFNLAQLYYFNEAPYKSARLMEQAMETGLLERNLRNLKFTAQSWNLAKETKKAIPVMQEAAALSADGELDAQLSQLYMNNEQWAQAIAAADKAIEKGDLRNPGIPHLVKGMSLFNQKQYALALNELAEAEKYAQSKRMAQQWGQYFQSEIQRLEASGS</sequence>
<evidence type="ECO:0000256" key="1">
    <source>
        <dbReference type="PROSITE-ProRule" id="PRU00339"/>
    </source>
</evidence>
<name>A0A3N5Z644_9ALTE</name>
<feature type="signal peptide" evidence="2">
    <location>
        <begin position="1"/>
        <end position="26"/>
    </location>
</feature>
<evidence type="ECO:0000313" key="3">
    <source>
        <dbReference type="EMBL" id="RPJ65954.1"/>
    </source>
</evidence>
<accession>A0A3N5Z644</accession>
<feature type="chain" id="PRO_5018169304" evidence="2">
    <location>
        <begin position="27"/>
        <end position="438"/>
    </location>
</feature>
<evidence type="ECO:0000256" key="2">
    <source>
        <dbReference type="SAM" id="SignalP"/>
    </source>
</evidence>